<dbReference type="PROSITE" id="PS51406">
    <property type="entry name" value="FIBRINOGEN_C_2"/>
    <property type="match status" value="1"/>
</dbReference>
<dbReference type="SMART" id="SM00186">
    <property type="entry name" value="FBG"/>
    <property type="match status" value="1"/>
</dbReference>
<dbReference type="EMBL" id="JBAMIC010000002">
    <property type="protein sequence ID" value="KAK7113419.1"/>
    <property type="molecule type" value="Genomic_DNA"/>
</dbReference>
<sequence>MKSTKSARLLTVLVVFCITVRFLTTQEIINNTTPAQDNTTTTFTGIYRKHLIQARYCGNQVLQEDQRYRTVWVRSKIECVAVCRLDEDCVSIVYDKGQAQCHLADSRAFANCTNMEPAEPAASFYQEPPPCGYGETLGPLGLCICARGFNGTPCVRYFHDCADHYYHGNWLGDDEYSIQPLDSPEPFGVFCRFIANVRLHVMVRKKNKNQEDFNRPWNDYRDGFGRYDRDFWIGLEKLHLITSADRSYKLRVTIRLINDTSIVHEYNDFKVSDEASGYRLFFNTSVLNGPDDCLLPLLDAKFSTYDHDKDEAANLNCASVRKGGWWYRGSGCGSCSPHGILYKRSDGKLQGEQDEVFWSFLGNAAPYKLNMYLVPGDAVEE</sequence>
<organism evidence="4 5">
    <name type="scientific">Littorina saxatilis</name>
    <dbReference type="NCBI Taxonomy" id="31220"/>
    <lineage>
        <taxon>Eukaryota</taxon>
        <taxon>Metazoa</taxon>
        <taxon>Spiralia</taxon>
        <taxon>Lophotrochozoa</taxon>
        <taxon>Mollusca</taxon>
        <taxon>Gastropoda</taxon>
        <taxon>Caenogastropoda</taxon>
        <taxon>Littorinimorpha</taxon>
        <taxon>Littorinoidea</taxon>
        <taxon>Littorinidae</taxon>
        <taxon>Littorina</taxon>
    </lineage>
</organism>
<dbReference type="InterPro" id="IPR003609">
    <property type="entry name" value="Pan_app"/>
</dbReference>
<protein>
    <recommendedName>
        <fullName evidence="6">Fibrinogen C-terminal domain-containing protein</fullName>
    </recommendedName>
</protein>
<evidence type="ECO:0008006" key="6">
    <source>
        <dbReference type="Google" id="ProtNLM"/>
    </source>
</evidence>
<evidence type="ECO:0000313" key="4">
    <source>
        <dbReference type="EMBL" id="KAK7113419.1"/>
    </source>
</evidence>
<dbReference type="PANTHER" id="PTHR19143:SF394">
    <property type="entry name" value="ANGIOPOIETIN-RELATED PROTEIN 3-LIKE"/>
    <property type="match status" value="1"/>
</dbReference>
<evidence type="ECO:0000259" key="2">
    <source>
        <dbReference type="PROSITE" id="PS50948"/>
    </source>
</evidence>
<accession>A0AAN9GM96</accession>
<proteinExistence type="predicted"/>
<evidence type="ECO:0000313" key="5">
    <source>
        <dbReference type="Proteomes" id="UP001374579"/>
    </source>
</evidence>
<dbReference type="PROSITE" id="PS50948">
    <property type="entry name" value="PAN"/>
    <property type="match status" value="1"/>
</dbReference>
<dbReference type="InterPro" id="IPR036056">
    <property type="entry name" value="Fibrinogen-like_C"/>
</dbReference>
<feature type="domain" description="Fibrinogen C-terminal" evidence="3">
    <location>
        <begin position="152"/>
        <end position="343"/>
    </location>
</feature>
<feature type="signal peptide" evidence="1">
    <location>
        <begin position="1"/>
        <end position="25"/>
    </location>
</feature>
<dbReference type="Gene3D" id="4.10.530.10">
    <property type="entry name" value="Gamma-fibrinogen Carboxyl Terminal Fragment, domain 2"/>
    <property type="match status" value="1"/>
</dbReference>
<evidence type="ECO:0000259" key="3">
    <source>
        <dbReference type="PROSITE" id="PS51406"/>
    </source>
</evidence>
<dbReference type="InterPro" id="IPR002181">
    <property type="entry name" value="Fibrinogen_a/b/g_C_dom"/>
</dbReference>
<dbReference type="InterPro" id="IPR050373">
    <property type="entry name" value="Fibrinogen_C-term_domain"/>
</dbReference>
<dbReference type="Pfam" id="PF00147">
    <property type="entry name" value="Fibrinogen_C"/>
    <property type="match status" value="1"/>
</dbReference>
<reference evidence="4 5" key="1">
    <citation type="submission" date="2024-02" db="EMBL/GenBank/DDBJ databases">
        <title>Chromosome-scale genome assembly of the rough periwinkle Littorina saxatilis.</title>
        <authorList>
            <person name="De Jode A."/>
            <person name="Faria R."/>
            <person name="Formenti G."/>
            <person name="Sims Y."/>
            <person name="Smith T.P."/>
            <person name="Tracey A."/>
            <person name="Wood J.M.D."/>
            <person name="Zagrodzka Z.B."/>
            <person name="Johannesson K."/>
            <person name="Butlin R.K."/>
            <person name="Leder E.H."/>
        </authorList>
    </citation>
    <scope>NUCLEOTIDE SEQUENCE [LARGE SCALE GENOMIC DNA]</scope>
    <source>
        <strain evidence="4">Snail1</strain>
        <tissue evidence="4">Muscle</tissue>
    </source>
</reference>
<dbReference type="Proteomes" id="UP001374579">
    <property type="component" value="Unassembled WGS sequence"/>
</dbReference>
<dbReference type="AlphaFoldDB" id="A0AAN9GM96"/>
<evidence type="ECO:0000256" key="1">
    <source>
        <dbReference type="SAM" id="SignalP"/>
    </source>
</evidence>
<dbReference type="SUPFAM" id="SSF56496">
    <property type="entry name" value="Fibrinogen C-terminal domain-like"/>
    <property type="match status" value="1"/>
</dbReference>
<dbReference type="PANTHER" id="PTHR19143">
    <property type="entry name" value="FIBRINOGEN/TENASCIN/ANGIOPOEITIN"/>
    <property type="match status" value="1"/>
</dbReference>
<feature type="domain" description="Apple" evidence="2">
    <location>
        <begin position="57"/>
        <end position="131"/>
    </location>
</feature>
<gene>
    <name evidence="4" type="ORF">V1264_012710</name>
</gene>
<keyword evidence="5" id="KW-1185">Reference proteome</keyword>
<name>A0AAN9GM96_9CAEN</name>
<dbReference type="InterPro" id="IPR014716">
    <property type="entry name" value="Fibrinogen_a/b/g_C_1"/>
</dbReference>
<dbReference type="GO" id="GO:0005615">
    <property type="term" value="C:extracellular space"/>
    <property type="evidence" value="ECO:0007669"/>
    <property type="project" value="TreeGrafter"/>
</dbReference>
<feature type="chain" id="PRO_5042860387" description="Fibrinogen C-terminal domain-containing protein" evidence="1">
    <location>
        <begin position="26"/>
        <end position="381"/>
    </location>
</feature>
<comment type="caution">
    <text evidence="4">The sequence shown here is derived from an EMBL/GenBank/DDBJ whole genome shotgun (WGS) entry which is preliminary data.</text>
</comment>
<keyword evidence="1" id="KW-0732">Signal</keyword>
<dbReference type="Gene3D" id="3.90.215.10">
    <property type="entry name" value="Gamma Fibrinogen, chain A, domain 1"/>
    <property type="match status" value="1"/>
</dbReference>